<feature type="non-terminal residue" evidence="3">
    <location>
        <position position="145"/>
    </location>
</feature>
<evidence type="ECO:0000313" key="4">
    <source>
        <dbReference type="Proteomes" id="UP001206925"/>
    </source>
</evidence>
<dbReference type="InterPro" id="IPR005645">
    <property type="entry name" value="FSH-like_dom"/>
</dbReference>
<keyword evidence="4" id="KW-1185">Reference proteome</keyword>
<feature type="non-terminal residue" evidence="3">
    <location>
        <position position="1"/>
    </location>
</feature>
<keyword evidence="1" id="KW-0732">Signal</keyword>
<comment type="caution">
    <text evidence="3">The sequence shown here is derived from an EMBL/GenBank/DDBJ whole genome shotgun (WGS) entry which is preliminary data.</text>
</comment>
<dbReference type="Proteomes" id="UP001206925">
    <property type="component" value="Unassembled WGS sequence"/>
</dbReference>
<feature type="domain" description="Serine hydrolase" evidence="2">
    <location>
        <begin position="55"/>
        <end position="145"/>
    </location>
</feature>
<feature type="signal peptide" evidence="1">
    <location>
        <begin position="1"/>
        <end position="16"/>
    </location>
</feature>
<dbReference type="Gene3D" id="3.40.50.1820">
    <property type="entry name" value="alpha/beta hydrolase"/>
    <property type="match status" value="1"/>
</dbReference>
<name>A0AAD5G7B2_AMBAR</name>
<evidence type="ECO:0000313" key="3">
    <source>
        <dbReference type="EMBL" id="KAI7730091.1"/>
    </source>
</evidence>
<dbReference type="PANTHER" id="PTHR22778:SF53">
    <property type="entry name" value="SERINE HYDROLASE FSH DOMAIN-CONTAINING PROTEIN"/>
    <property type="match status" value="1"/>
</dbReference>
<proteinExistence type="predicted"/>
<protein>
    <recommendedName>
        <fullName evidence="2">Serine hydrolase domain-containing protein</fullName>
    </recommendedName>
</protein>
<organism evidence="3 4">
    <name type="scientific">Ambrosia artemisiifolia</name>
    <name type="common">Common ragweed</name>
    <dbReference type="NCBI Taxonomy" id="4212"/>
    <lineage>
        <taxon>Eukaryota</taxon>
        <taxon>Viridiplantae</taxon>
        <taxon>Streptophyta</taxon>
        <taxon>Embryophyta</taxon>
        <taxon>Tracheophyta</taxon>
        <taxon>Spermatophyta</taxon>
        <taxon>Magnoliopsida</taxon>
        <taxon>eudicotyledons</taxon>
        <taxon>Gunneridae</taxon>
        <taxon>Pentapetalae</taxon>
        <taxon>asterids</taxon>
        <taxon>campanulids</taxon>
        <taxon>Asterales</taxon>
        <taxon>Asteraceae</taxon>
        <taxon>Asteroideae</taxon>
        <taxon>Heliantheae alliance</taxon>
        <taxon>Heliantheae</taxon>
        <taxon>Ambrosia</taxon>
    </lineage>
</organism>
<accession>A0AAD5G7B2</accession>
<dbReference type="InterPro" id="IPR029058">
    <property type="entry name" value="AB_hydrolase_fold"/>
</dbReference>
<dbReference type="PANTHER" id="PTHR22778">
    <property type="entry name" value="OVARIAN CANCER GENE-2 PROTEIN-RELATED"/>
    <property type="match status" value="1"/>
</dbReference>
<evidence type="ECO:0000256" key="1">
    <source>
        <dbReference type="SAM" id="SignalP"/>
    </source>
</evidence>
<evidence type="ECO:0000259" key="2">
    <source>
        <dbReference type="Pfam" id="PF03959"/>
    </source>
</evidence>
<dbReference type="EMBL" id="JAMZMK010010843">
    <property type="protein sequence ID" value="KAI7730091.1"/>
    <property type="molecule type" value="Genomic_DNA"/>
</dbReference>
<reference evidence="3" key="1">
    <citation type="submission" date="2022-06" db="EMBL/GenBank/DDBJ databases">
        <title>Uncovering the hologenomic basis of an extraordinary plant invasion.</title>
        <authorList>
            <person name="Bieker V.C."/>
            <person name="Martin M.D."/>
            <person name="Gilbert T."/>
            <person name="Hodgins K."/>
            <person name="Battlay P."/>
            <person name="Petersen B."/>
            <person name="Wilson J."/>
        </authorList>
    </citation>
    <scope>NUCLEOTIDE SEQUENCE</scope>
    <source>
        <strain evidence="3">AA19_3_7</strain>
        <tissue evidence="3">Leaf</tissue>
    </source>
</reference>
<dbReference type="AlphaFoldDB" id="A0AAD5G7B2"/>
<sequence>FFCLILIALFAMEMYAFPGIPFDESIEESWIESEIEHYLAKSKDIGEMKSIGTPKKPRFLCLHGHGSNATIFKDHFNNWPDFVVEKMDLVFITGPFLVDEANELFEWFVMAEDRSKIEKFDEGISYIENRMVELGPFDGVIGLSQ</sequence>
<dbReference type="Pfam" id="PF03959">
    <property type="entry name" value="FSH1"/>
    <property type="match status" value="1"/>
</dbReference>
<feature type="chain" id="PRO_5041966063" description="Serine hydrolase domain-containing protein" evidence="1">
    <location>
        <begin position="17"/>
        <end position="145"/>
    </location>
</feature>
<gene>
    <name evidence="3" type="ORF">M8C21_001909</name>
</gene>